<organism evidence="1 2">
    <name type="scientific">Lindgomyces ingoldianus</name>
    <dbReference type="NCBI Taxonomy" id="673940"/>
    <lineage>
        <taxon>Eukaryota</taxon>
        <taxon>Fungi</taxon>
        <taxon>Dikarya</taxon>
        <taxon>Ascomycota</taxon>
        <taxon>Pezizomycotina</taxon>
        <taxon>Dothideomycetes</taxon>
        <taxon>Pleosporomycetidae</taxon>
        <taxon>Pleosporales</taxon>
        <taxon>Lindgomycetaceae</taxon>
        <taxon>Lindgomyces</taxon>
    </lineage>
</organism>
<comment type="caution">
    <text evidence="1">The sequence shown here is derived from an EMBL/GenBank/DDBJ whole genome shotgun (WGS) entry which is preliminary data.</text>
</comment>
<protein>
    <submittedName>
        <fullName evidence="1">Uncharacterized protein</fullName>
    </submittedName>
</protein>
<reference evidence="1" key="1">
    <citation type="journal article" date="2020" name="Stud. Mycol.">
        <title>101 Dothideomycetes genomes: a test case for predicting lifestyles and emergence of pathogens.</title>
        <authorList>
            <person name="Haridas S."/>
            <person name="Albert R."/>
            <person name="Binder M."/>
            <person name="Bloem J."/>
            <person name="Labutti K."/>
            <person name="Salamov A."/>
            <person name="Andreopoulos B."/>
            <person name="Baker S."/>
            <person name="Barry K."/>
            <person name="Bills G."/>
            <person name="Bluhm B."/>
            <person name="Cannon C."/>
            <person name="Castanera R."/>
            <person name="Culley D."/>
            <person name="Daum C."/>
            <person name="Ezra D."/>
            <person name="Gonzalez J."/>
            <person name="Henrissat B."/>
            <person name="Kuo A."/>
            <person name="Liang C."/>
            <person name="Lipzen A."/>
            <person name="Lutzoni F."/>
            <person name="Magnuson J."/>
            <person name="Mondo S."/>
            <person name="Nolan M."/>
            <person name="Ohm R."/>
            <person name="Pangilinan J."/>
            <person name="Park H.-J."/>
            <person name="Ramirez L."/>
            <person name="Alfaro M."/>
            <person name="Sun H."/>
            <person name="Tritt A."/>
            <person name="Yoshinaga Y."/>
            <person name="Zwiers L.-H."/>
            <person name="Turgeon B."/>
            <person name="Goodwin S."/>
            <person name="Spatafora J."/>
            <person name="Crous P."/>
            <person name="Grigoriev I."/>
        </authorList>
    </citation>
    <scope>NUCLEOTIDE SEQUENCE</scope>
    <source>
        <strain evidence="1">ATCC 200398</strain>
    </source>
</reference>
<dbReference type="EMBL" id="MU003504">
    <property type="protein sequence ID" value="KAF2471743.1"/>
    <property type="molecule type" value="Genomic_DNA"/>
</dbReference>
<proteinExistence type="predicted"/>
<accession>A0ACB6QYV6</accession>
<keyword evidence="2" id="KW-1185">Reference proteome</keyword>
<gene>
    <name evidence="1" type="ORF">BDR25DRAFT_22623</name>
</gene>
<name>A0ACB6QYV6_9PLEO</name>
<dbReference type="Proteomes" id="UP000799755">
    <property type="component" value="Unassembled WGS sequence"/>
</dbReference>
<evidence type="ECO:0000313" key="1">
    <source>
        <dbReference type="EMBL" id="KAF2471743.1"/>
    </source>
</evidence>
<evidence type="ECO:0000313" key="2">
    <source>
        <dbReference type="Proteomes" id="UP000799755"/>
    </source>
</evidence>
<sequence>MSKLDDPLSTKLQDAAYDTLNEYFIEHQDEVINITVLPPGMPFDSDVLIMQDGPTMGVPKSTLVLAFLRARRIFLEAEKVLRLEASRVILLFDPEYITATNLRKRRILGLVAKKCESGWDEYKKTLGRETIFLNSILTSPLHRQSKSPTLWHHRAWLLEFISLTKLAEPSPDSFLLFARAELDAVLKAGEQHPKNYYAWQYARTLFEKLDIMFLDETEHFWKSAYHAFLTTCALLVKAWCCKHVSDVSGLSFLFFLLPRLKSVSRRRRIVRDVLDYTEKLRLDQESLWTFLRTTLASAVLEGERDALTQQLRNYQLERILGEQGKDEENRVTAAVKWIDMYSISLLNSPSVETGSTEKPIGPSSIMSTESKK</sequence>